<feature type="chain" id="PRO_5041987923" evidence="1">
    <location>
        <begin position="20"/>
        <end position="553"/>
    </location>
</feature>
<dbReference type="PANTHER" id="PTHR22642">
    <property type="entry name" value="IMIDAZOLONEPROPIONASE"/>
    <property type="match status" value="1"/>
</dbReference>
<dbReference type="InterPro" id="IPR011059">
    <property type="entry name" value="Metal-dep_hydrolase_composite"/>
</dbReference>
<sequence>MKKSLISLALLLAPALACAQSTLISNIKGYTLQDDKLLTFNAIEFTDDKITRLYQSGDQLPDLSDRQTSHINGQGKTLLPGLIDAHGHVLGYGLSLLRADLTNTASEQDAAKRVLDYGKQNSDLTWLQGRGWNQVQWPGKTFPGAASLDKYFPDRPVWLRRIDGHAGWANSKAMALAGITKDTVSPPGGEIIRDSRGNASGVFIDNAMTLIESKIPPLTLEEQKAILLKSMNALAGVGLTSVHDAGISVTNLKAYQALSREQKMPIRVNAMLDVTDKQWQDTLRQGPVRDKNDFLKMDSVKVVADGALGSRGAALIEDYSDKHGHKGLLLFSDKALLKVMKTAMDAGFQVNTHAIGDDANKRVLDNYQQLLTTEKKRALRHRIEHAQVLRLADIPRFEQLGVIASMQATHATSDKNMAGDRLGKDRIAGAYAWQKLLKTGAVLAAGSDFPIESPNPFYGLHASITRQDQHNLPQGGWFAGEKMSRLQAFKSFSLDAAYAGHQEQLLGSLAPGKKADFILTDQDIFTVKAQDIWKTRVLATWVDGKRVYQRKEQ</sequence>
<dbReference type="EMBL" id="CP059733">
    <property type="protein sequence ID" value="WDE06858.1"/>
    <property type="molecule type" value="Genomic_DNA"/>
</dbReference>
<dbReference type="InterPro" id="IPR013108">
    <property type="entry name" value="Amidohydro_3"/>
</dbReference>
<dbReference type="Proteomes" id="UP000032352">
    <property type="component" value="Chromosome"/>
</dbReference>
<organism evidence="3 4">
    <name type="scientific">Thalassomonas viridans</name>
    <dbReference type="NCBI Taxonomy" id="137584"/>
    <lineage>
        <taxon>Bacteria</taxon>
        <taxon>Pseudomonadati</taxon>
        <taxon>Pseudomonadota</taxon>
        <taxon>Gammaproteobacteria</taxon>
        <taxon>Alteromonadales</taxon>
        <taxon>Colwelliaceae</taxon>
        <taxon>Thalassomonas</taxon>
    </lineage>
</organism>
<keyword evidence="1" id="KW-0732">Signal</keyword>
<name>A0AAE9Z5A1_9GAMM</name>
<dbReference type="Gene3D" id="2.30.40.10">
    <property type="entry name" value="Urease, subunit C, domain 1"/>
    <property type="match status" value="1"/>
</dbReference>
<gene>
    <name evidence="3" type="ORF">SG34_008150</name>
</gene>
<accession>A0AAE9Z5A1</accession>
<dbReference type="PANTHER" id="PTHR22642:SF2">
    <property type="entry name" value="PROTEIN LONG AFTER FAR-RED 3"/>
    <property type="match status" value="1"/>
</dbReference>
<proteinExistence type="predicted"/>
<dbReference type="Pfam" id="PF07969">
    <property type="entry name" value="Amidohydro_3"/>
    <property type="match status" value="1"/>
</dbReference>
<dbReference type="SUPFAM" id="SSF51556">
    <property type="entry name" value="Metallo-dependent hydrolases"/>
    <property type="match status" value="1"/>
</dbReference>
<dbReference type="InterPro" id="IPR032466">
    <property type="entry name" value="Metal_Hydrolase"/>
</dbReference>
<evidence type="ECO:0000313" key="4">
    <source>
        <dbReference type="Proteomes" id="UP000032352"/>
    </source>
</evidence>
<dbReference type="CDD" id="cd01300">
    <property type="entry name" value="YtcJ_like"/>
    <property type="match status" value="1"/>
</dbReference>
<feature type="domain" description="Amidohydrolase 3" evidence="2">
    <location>
        <begin position="71"/>
        <end position="548"/>
    </location>
</feature>
<evidence type="ECO:0000259" key="2">
    <source>
        <dbReference type="Pfam" id="PF07969"/>
    </source>
</evidence>
<reference evidence="3 4" key="1">
    <citation type="journal article" date="2015" name="Genome Announc.">
        <title>Draft Genome Sequences of Marine Isolates of Thalassomonas viridans and Thalassomonas actiniarum.</title>
        <authorList>
            <person name="Olonade I."/>
            <person name="van Zyl L.J."/>
            <person name="Trindade M."/>
        </authorList>
    </citation>
    <scope>NUCLEOTIDE SEQUENCE [LARGE SCALE GENOMIC DNA]</scope>
    <source>
        <strain evidence="3 4">XOM25</strain>
    </source>
</reference>
<evidence type="ECO:0000256" key="1">
    <source>
        <dbReference type="SAM" id="SignalP"/>
    </source>
</evidence>
<feature type="signal peptide" evidence="1">
    <location>
        <begin position="1"/>
        <end position="19"/>
    </location>
</feature>
<evidence type="ECO:0000313" key="3">
    <source>
        <dbReference type="EMBL" id="WDE06858.1"/>
    </source>
</evidence>
<dbReference type="GO" id="GO:0016810">
    <property type="term" value="F:hydrolase activity, acting on carbon-nitrogen (but not peptide) bonds"/>
    <property type="evidence" value="ECO:0007669"/>
    <property type="project" value="InterPro"/>
</dbReference>
<dbReference type="RefSeq" id="WP_044842097.1">
    <property type="nucleotide sequence ID" value="NZ_CP059733.1"/>
</dbReference>
<dbReference type="Gene3D" id="3.20.20.140">
    <property type="entry name" value="Metal-dependent hydrolases"/>
    <property type="match status" value="1"/>
</dbReference>
<keyword evidence="4" id="KW-1185">Reference proteome</keyword>
<dbReference type="InterPro" id="IPR033932">
    <property type="entry name" value="YtcJ-like"/>
</dbReference>
<protein>
    <submittedName>
        <fullName evidence="3">Amidohydrolase</fullName>
    </submittedName>
</protein>
<reference evidence="3 4" key="2">
    <citation type="journal article" date="2022" name="Mar. Drugs">
        <title>Bioassay-Guided Fractionation Leads to the Detection of Cholic Acid Generated by the Rare Thalassomonas sp.</title>
        <authorList>
            <person name="Pheiffer F."/>
            <person name="Schneider Y.K."/>
            <person name="Hansen E.H."/>
            <person name="Andersen J.H."/>
            <person name="Isaksson J."/>
            <person name="Busche T."/>
            <person name="R C."/>
            <person name="Kalinowski J."/>
            <person name="Zyl L.V."/>
            <person name="Trindade M."/>
        </authorList>
    </citation>
    <scope>NUCLEOTIDE SEQUENCE [LARGE SCALE GENOMIC DNA]</scope>
    <source>
        <strain evidence="3 4">XOM25</strain>
    </source>
</reference>
<dbReference type="KEGG" id="tvd:SG34_008150"/>
<dbReference type="SUPFAM" id="SSF51338">
    <property type="entry name" value="Composite domain of metallo-dependent hydrolases"/>
    <property type="match status" value="1"/>
</dbReference>
<dbReference type="AlphaFoldDB" id="A0AAE9Z5A1"/>
<dbReference type="Gene3D" id="3.10.310.70">
    <property type="match status" value="1"/>
</dbReference>